<protein>
    <recommendedName>
        <fullName evidence="7">PDZ domain-containing protein</fullName>
    </recommendedName>
</protein>
<dbReference type="InterPro" id="IPR014721">
    <property type="entry name" value="Ribsml_uS5_D2-typ_fold_subgr"/>
</dbReference>
<feature type="transmembrane region" description="Helical" evidence="2">
    <location>
        <begin position="49"/>
        <end position="73"/>
    </location>
</feature>
<evidence type="ECO:0000256" key="2">
    <source>
        <dbReference type="SAM" id="Phobius"/>
    </source>
</evidence>
<feature type="compositionally biased region" description="Low complexity" evidence="1">
    <location>
        <begin position="1"/>
        <end position="14"/>
    </location>
</feature>
<dbReference type="AlphaFoldDB" id="A0A512P8L4"/>
<dbReference type="InterPro" id="IPR020568">
    <property type="entry name" value="Ribosomal_Su5_D2-typ_SF"/>
</dbReference>
<evidence type="ECO:0008006" key="7">
    <source>
        <dbReference type="Google" id="ProtNLM"/>
    </source>
</evidence>
<proteinExistence type="predicted"/>
<dbReference type="Proteomes" id="UP000321798">
    <property type="component" value="Unassembled WGS sequence"/>
</dbReference>
<evidence type="ECO:0000259" key="4">
    <source>
        <dbReference type="Pfam" id="PF13180"/>
    </source>
</evidence>
<dbReference type="Pfam" id="PF05362">
    <property type="entry name" value="Lon_C"/>
    <property type="match status" value="1"/>
</dbReference>
<accession>A0A512P8L4</accession>
<name>A0A512P8L4_9CELL</name>
<dbReference type="InterPro" id="IPR008269">
    <property type="entry name" value="Lon_proteolytic"/>
</dbReference>
<dbReference type="GO" id="GO:0006508">
    <property type="term" value="P:proteolysis"/>
    <property type="evidence" value="ECO:0007669"/>
    <property type="project" value="InterPro"/>
</dbReference>
<evidence type="ECO:0000313" key="6">
    <source>
        <dbReference type="Proteomes" id="UP000321798"/>
    </source>
</evidence>
<evidence type="ECO:0000313" key="5">
    <source>
        <dbReference type="EMBL" id="GEP67541.1"/>
    </source>
</evidence>
<gene>
    <name evidence="5" type="ORF">CSO01_02560</name>
</gene>
<dbReference type="EMBL" id="BKAL01000001">
    <property type="protein sequence ID" value="GEP67541.1"/>
    <property type="molecule type" value="Genomic_DNA"/>
</dbReference>
<feature type="domain" description="PDZ" evidence="4">
    <location>
        <begin position="198"/>
        <end position="248"/>
    </location>
</feature>
<dbReference type="InterPro" id="IPR036034">
    <property type="entry name" value="PDZ_sf"/>
</dbReference>
<dbReference type="Pfam" id="PF13180">
    <property type="entry name" value="PDZ_2"/>
    <property type="match status" value="1"/>
</dbReference>
<dbReference type="SUPFAM" id="SSF50156">
    <property type="entry name" value="PDZ domain-like"/>
    <property type="match status" value="1"/>
</dbReference>
<dbReference type="GO" id="GO:0004176">
    <property type="term" value="F:ATP-dependent peptidase activity"/>
    <property type="evidence" value="ECO:0007669"/>
    <property type="project" value="InterPro"/>
</dbReference>
<sequence length="398" mass="40368">MVDQPPAAAALPDEPAVPDEPLVSDEPLASDEPDEPDDLGPAPRTSPRALTLSIGMLLTAVLLTVLVALPAPYAVSSPGPTRDVLGDVGGAPLITINGAETFDSSGELRLVTVSSTGGPGYPSSVSGVLRGWFDASTVVQPVETVYPPEASQEQINEENTAAMVSSQENATVAALTELGYEVPATLAVAGTVEGTDAADKLVEGDVISAMDGTALTTYTQLIEMLGAVSPGDTVTLTVQRDGEDVDVPIVTGTNADGGAQIGVYIDPTFDLPVDVTIKIDDIGGSSAGTMFALGIIDKLTPEDEADGAVIAGTGTMDVTGEVGPIGGIRQKMAGALRDGASWFLAPVSNCDEVVGHVPDGLRVVKIETLHDAREAITAIGAGTADDLPTCTAQDVAAG</sequence>
<dbReference type="RefSeq" id="WP_223203392.1">
    <property type="nucleotide sequence ID" value="NZ_BAABBJ010000005.1"/>
</dbReference>
<keyword evidence="2" id="KW-0812">Transmembrane</keyword>
<dbReference type="InterPro" id="IPR001478">
    <property type="entry name" value="PDZ"/>
</dbReference>
<dbReference type="GO" id="GO:0004252">
    <property type="term" value="F:serine-type endopeptidase activity"/>
    <property type="evidence" value="ECO:0007669"/>
    <property type="project" value="InterPro"/>
</dbReference>
<keyword evidence="2" id="KW-1133">Transmembrane helix</keyword>
<organism evidence="5 6">
    <name type="scientific">Cellulomonas soli</name>
    <dbReference type="NCBI Taxonomy" id="931535"/>
    <lineage>
        <taxon>Bacteria</taxon>
        <taxon>Bacillati</taxon>
        <taxon>Actinomycetota</taxon>
        <taxon>Actinomycetes</taxon>
        <taxon>Micrococcales</taxon>
        <taxon>Cellulomonadaceae</taxon>
        <taxon>Cellulomonas</taxon>
    </lineage>
</organism>
<evidence type="ECO:0000259" key="3">
    <source>
        <dbReference type="Pfam" id="PF05362"/>
    </source>
</evidence>
<keyword evidence="6" id="KW-1185">Reference proteome</keyword>
<dbReference type="Gene3D" id="3.30.230.10">
    <property type="match status" value="1"/>
</dbReference>
<feature type="region of interest" description="Disordered" evidence="1">
    <location>
        <begin position="1"/>
        <end position="46"/>
    </location>
</feature>
<feature type="compositionally biased region" description="Acidic residues" evidence="1">
    <location>
        <begin position="28"/>
        <end position="38"/>
    </location>
</feature>
<dbReference type="Gene3D" id="2.30.42.10">
    <property type="match status" value="1"/>
</dbReference>
<reference evidence="5 6" key="1">
    <citation type="submission" date="2019-07" db="EMBL/GenBank/DDBJ databases">
        <title>Whole genome shotgun sequence of Cellulomonas soli NBRC 109434.</title>
        <authorList>
            <person name="Hosoyama A."/>
            <person name="Uohara A."/>
            <person name="Ohji S."/>
            <person name="Ichikawa N."/>
        </authorList>
    </citation>
    <scope>NUCLEOTIDE SEQUENCE [LARGE SCALE GENOMIC DNA]</scope>
    <source>
        <strain evidence="5 6">NBRC 109434</strain>
    </source>
</reference>
<feature type="domain" description="Lon proteolytic" evidence="3">
    <location>
        <begin position="284"/>
        <end position="368"/>
    </location>
</feature>
<comment type="caution">
    <text evidence="5">The sequence shown here is derived from an EMBL/GenBank/DDBJ whole genome shotgun (WGS) entry which is preliminary data.</text>
</comment>
<evidence type="ECO:0000256" key="1">
    <source>
        <dbReference type="SAM" id="MobiDB-lite"/>
    </source>
</evidence>
<keyword evidence="2" id="KW-0472">Membrane</keyword>
<dbReference type="SUPFAM" id="SSF54211">
    <property type="entry name" value="Ribosomal protein S5 domain 2-like"/>
    <property type="match status" value="1"/>
</dbReference>